<evidence type="ECO:0000313" key="4">
    <source>
        <dbReference type="Proteomes" id="UP000193920"/>
    </source>
</evidence>
<evidence type="ECO:0000256" key="2">
    <source>
        <dbReference type="SAM" id="MobiDB-lite"/>
    </source>
</evidence>
<dbReference type="PANTHER" id="PTHR23353">
    <property type="entry name" value="RAB-GAP/TBC-RELATED"/>
    <property type="match status" value="1"/>
</dbReference>
<name>A0A1Y2B1V2_9FUNG</name>
<feature type="region of interest" description="Disordered" evidence="2">
    <location>
        <begin position="145"/>
        <end position="188"/>
    </location>
</feature>
<gene>
    <name evidence="3" type="ORF">LY90DRAFT_674098</name>
</gene>
<comment type="caution">
    <text evidence="3">The sequence shown here is derived from an EMBL/GenBank/DDBJ whole genome shotgun (WGS) entry which is preliminary data.</text>
</comment>
<keyword evidence="4" id="KW-1185">Reference proteome</keyword>
<evidence type="ECO:0008006" key="5">
    <source>
        <dbReference type="Google" id="ProtNLM"/>
    </source>
</evidence>
<dbReference type="EMBL" id="MCOG01000185">
    <property type="protein sequence ID" value="ORY28530.1"/>
    <property type="molecule type" value="Genomic_DNA"/>
</dbReference>
<dbReference type="OrthoDB" id="10267127at2759"/>
<sequence>MKFNKVLFYCVSLSYIIVIKKNRVNSLPTSGIIKRDDDRRIMITKIDNINSNDNDVIIKIDNNNFPKSLNNNLNDEFETHKDEKIIEEDTGINLINNNKTKINTGERKNNNENIEIEEINTNIKNSNQTENININENNNENVEIENIENNSKSNTKEISNKNEPEENNNNNNNNNKEKSTANTNNKSKGSIKEFFDKTKDTVIDIYVTMPKEEYLNMTKLSQCVDYRKAKDFSTENASAQFEFNGEVVYLSKIKLSLGGASSRSFQKVGYNIKTLNKEETLYGLRNIKLRGDDRDPTHMVSRLSADFIKSAGLIAPSINYSRLYINDEYMGLYTFQDVIKKYWIKEFFGEKDTKNCFKCETIGFNFDSFRNSKHPVTCSNLNDDYADYTQPFDEFIKKVNSAKSVQDLEEIMDIDVFLKYIAFEWIVLSWDHMLIYGHNFYWYLREDGKWIPIYFDFDLTWYISDRVNLINKTLDKKEKPKFPDDDHVFWPNMSLKDWEPGHRIIDILIHQDDTKFREIVHEMVKNYYNPNYLNNKINDLHSMLKEYIIEDLMFIKDLRVKSAFKLDNSENEVKSNDNLSNYEELFSIQDLGDLEDEKLKLTGSTYSNSDEGVATSNASSDDTKMAMKSSMDESLGDIKEFAGTYLNMNQRGRINLYGLNFSWSYDNYYEVINGENYLINTEGGSRSAPLKWTIKHRFNYLCHTYGINPETLELITPRPDVREWSSTNIYKLRALYDNSNIVRFNYPYLEKEDFNTNYCKYCEINEENDHGEMFGLENNETCIIHLVECGIEKGVEMGPNGYPYCSKCKVYDIKGGVLLGLENNVLCEIQTINC</sequence>
<organism evidence="3 4">
    <name type="scientific">Neocallimastix californiae</name>
    <dbReference type="NCBI Taxonomy" id="1754190"/>
    <lineage>
        <taxon>Eukaryota</taxon>
        <taxon>Fungi</taxon>
        <taxon>Fungi incertae sedis</taxon>
        <taxon>Chytridiomycota</taxon>
        <taxon>Chytridiomycota incertae sedis</taxon>
        <taxon>Neocallimastigomycetes</taxon>
        <taxon>Neocallimastigales</taxon>
        <taxon>Neocallimastigaceae</taxon>
        <taxon>Neocallimastix</taxon>
    </lineage>
</organism>
<protein>
    <recommendedName>
        <fullName evidence="5">Coth-domain-containing protein</fullName>
    </recommendedName>
</protein>
<dbReference type="Proteomes" id="UP000193920">
    <property type="component" value="Unassembled WGS sequence"/>
</dbReference>
<dbReference type="InterPro" id="IPR053019">
    <property type="entry name" value="GATA_zinc_finger"/>
</dbReference>
<feature type="compositionally biased region" description="Low complexity" evidence="2">
    <location>
        <begin position="167"/>
        <end position="188"/>
    </location>
</feature>
<dbReference type="InterPro" id="IPR014867">
    <property type="entry name" value="Spore_coat_CotH_CotH2/3/7"/>
</dbReference>
<feature type="compositionally biased region" description="Basic and acidic residues" evidence="2">
    <location>
        <begin position="154"/>
        <end position="164"/>
    </location>
</feature>
<reference evidence="3 4" key="1">
    <citation type="submission" date="2016-08" db="EMBL/GenBank/DDBJ databases">
        <title>A Parts List for Fungal Cellulosomes Revealed by Comparative Genomics.</title>
        <authorList>
            <consortium name="DOE Joint Genome Institute"/>
            <person name="Haitjema C.H."/>
            <person name="Gilmore S.P."/>
            <person name="Henske J.K."/>
            <person name="Solomon K.V."/>
            <person name="De Groot R."/>
            <person name="Kuo A."/>
            <person name="Mondo S.J."/>
            <person name="Salamov A.A."/>
            <person name="Labutti K."/>
            <person name="Zhao Z."/>
            <person name="Chiniquy J."/>
            <person name="Barry K."/>
            <person name="Brewer H.M."/>
            <person name="Purvine S.O."/>
            <person name="Wright A.T."/>
            <person name="Boxma B."/>
            <person name="Van Alen T."/>
            <person name="Hackstein J.H."/>
            <person name="Baker S.E."/>
            <person name="Grigoriev I.V."/>
            <person name="O'Malley M.A."/>
        </authorList>
    </citation>
    <scope>NUCLEOTIDE SEQUENCE [LARGE SCALE GENOMIC DNA]</scope>
    <source>
        <strain evidence="3 4">G1</strain>
    </source>
</reference>
<feature type="coiled-coil region" evidence="1">
    <location>
        <begin position="102"/>
        <end position="145"/>
    </location>
</feature>
<evidence type="ECO:0000313" key="3">
    <source>
        <dbReference type="EMBL" id="ORY28530.1"/>
    </source>
</evidence>
<dbReference type="AlphaFoldDB" id="A0A1Y2B1V2"/>
<accession>A0A1Y2B1V2</accession>
<evidence type="ECO:0000256" key="1">
    <source>
        <dbReference type="SAM" id="Coils"/>
    </source>
</evidence>
<keyword evidence="1" id="KW-0175">Coiled coil</keyword>
<dbReference type="Pfam" id="PF08757">
    <property type="entry name" value="CotH"/>
    <property type="match status" value="1"/>
</dbReference>
<proteinExistence type="predicted"/>